<dbReference type="Gene3D" id="2.60.120.430">
    <property type="entry name" value="Galactose-binding lectin"/>
    <property type="match status" value="1"/>
</dbReference>
<proteinExistence type="inferred from homology"/>
<dbReference type="EMBL" id="JAQQXS010000020">
    <property type="protein sequence ID" value="MDC8787062.1"/>
    <property type="molecule type" value="Genomic_DNA"/>
</dbReference>
<evidence type="ECO:0000313" key="6">
    <source>
        <dbReference type="EMBL" id="MDC8787062.1"/>
    </source>
</evidence>
<dbReference type="PANTHER" id="PTHR11852">
    <property type="entry name" value="PLATELET-ACTIVATING FACTOR ACETYLHYDROLASE"/>
    <property type="match status" value="1"/>
</dbReference>
<feature type="domain" description="ExoP galactose-binding-like" evidence="5">
    <location>
        <begin position="89"/>
        <end position="225"/>
    </location>
</feature>
<reference evidence="6 7" key="1">
    <citation type="submission" date="2022-10" db="EMBL/GenBank/DDBJ databases">
        <title>paucibacter sp. hw8 Genome sequencing.</title>
        <authorList>
            <person name="Park S."/>
        </authorList>
    </citation>
    <scope>NUCLEOTIDE SEQUENCE [LARGE SCALE GENOMIC DNA]</scope>
    <source>
        <strain evidence="7">hw8</strain>
    </source>
</reference>
<dbReference type="SUPFAM" id="SSF52266">
    <property type="entry name" value="SGNH hydrolase"/>
    <property type="match status" value="1"/>
</dbReference>
<keyword evidence="7" id="KW-1185">Reference proteome</keyword>
<comment type="similarity">
    <text evidence="1">Belongs to the 'GDSL' lipolytic enzyme family. Platelet-activating factor acetylhydrolase IB beta/gamma subunits subfamily.</text>
</comment>
<evidence type="ECO:0000259" key="5">
    <source>
        <dbReference type="Pfam" id="PF18559"/>
    </source>
</evidence>
<comment type="caution">
    <text evidence="6">The sequence shown here is derived from an EMBL/GenBank/DDBJ whole genome shotgun (WGS) entry which is preliminary data.</text>
</comment>
<dbReference type="Pfam" id="PF13472">
    <property type="entry name" value="Lipase_GDSL_2"/>
    <property type="match status" value="1"/>
</dbReference>
<dbReference type="InterPro" id="IPR036514">
    <property type="entry name" value="SGNH_hydro_sf"/>
</dbReference>
<evidence type="ECO:0000259" key="4">
    <source>
        <dbReference type="Pfam" id="PF13472"/>
    </source>
</evidence>
<sequence length="463" mass="50624">MTSPFLKKHAPGKAIRALATLGMPALIAALSACATAHQPPPLGTQAPNSTDTLILLSRQANPGSSIVVADFEAQQVLTGNSATVPKPAQARVPESQVSASRSDKDSPGDALTLQWKDAWYAALRLESTNAVDLRPFLAQGTLNFDLRVDDMAQGGLAFKINCGTDCERKLPYLVPARALAGTGWHAMAFAMSCFFREGDDFSAVKQPFSLDGSGTGKVSVANVRFVKQGQPNATCPDYRTESVTPSMLNQSWAINWWLPRHRKKLAEIQQLSQASQHTEVIFIGDSITQGWENEGRAVWAQHYEQYHALNLGFGGDHTENVLWRLQHGELGGIHPRVAVLMIGTNNTGDRYEDPRTTAAGVQRIVEEIRARLPDTQILLLAVFPRGEKPEDPTRRLNARVNALIAGLGYSDKVHFLNINDVLMHPDGTVTKDVMPDLLHLSEKGYDLWASAMNPTLLKLLSKP</sequence>
<dbReference type="Proteomes" id="UP001219862">
    <property type="component" value="Unassembled WGS sequence"/>
</dbReference>
<dbReference type="SUPFAM" id="SSF49785">
    <property type="entry name" value="Galactose-binding domain-like"/>
    <property type="match status" value="1"/>
</dbReference>
<accession>A0ABT5KW79</accession>
<dbReference type="GO" id="GO:0016787">
    <property type="term" value="F:hydrolase activity"/>
    <property type="evidence" value="ECO:0007669"/>
    <property type="project" value="UniProtKB-KW"/>
</dbReference>
<evidence type="ECO:0000256" key="3">
    <source>
        <dbReference type="SAM" id="SignalP"/>
    </source>
</evidence>
<dbReference type="Gene3D" id="3.40.50.1110">
    <property type="entry name" value="SGNH hydrolase"/>
    <property type="match status" value="1"/>
</dbReference>
<dbReference type="InterPro" id="IPR041443">
    <property type="entry name" value="Exop_C"/>
</dbReference>
<evidence type="ECO:0000256" key="1">
    <source>
        <dbReference type="ARBA" id="ARBA00038184"/>
    </source>
</evidence>
<keyword evidence="6" id="KW-0378">Hydrolase</keyword>
<dbReference type="PROSITE" id="PS51257">
    <property type="entry name" value="PROKAR_LIPOPROTEIN"/>
    <property type="match status" value="1"/>
</dbReference>
<protein>
    <submittedName>
        <fullName evidence="6">Glycoside hydrolase</fullName>
    </submittedName>
</protein>
<organism evidence="6 7">
    <name type="scientific">Roseateles koreensis</name>
    <dbReference type="NCBI Taxonomy" id="2987526"/>
    <lineage>
        <taxon>Bacteria</taxon>
        <taxon>Pseudomonadati</taxon>
        <taxon>Pseudomonadota</taxon>
        <taxon>Betaproteobacteria</taxon>
        <taxon>Burkholderiales</taxon>
        <taxon>Sphaerotilaceae</taxon>
        <taxon>Roseateles</taxon>
    </lineage>
</organism>
<dbReference type="PANTHER" id="PTHR11852:SF0">
    <property type="entry name" value="PLATELET-ACTIVATING FACTOR ACETYLHYDROLASE IB SUBUNIT BETA HOMOLOG"/>
    <property type="match status" value="1"/>
</dbReference>
<dbReference type="InterPro" id="IPR008979">
    <property type="entry name" value="Galactose-bd-like_sf"/>
</dbReference>
<name>A0ABT5KW79_9BURK</name>
<evidence type="ECO:0000313" key="7">
    <source>
        <dbReference type="Proteomes" id="UP001219862"/>
    </source>
</evidence>
<feature type="chain" id="PRO_5046547907" evidence="3">
    <location>
        <begin position="37"/>
        <end position="463"/>
    </location>
</feature>
<dbReference type="RefSeq" id="WP_273598202.1">
    <property type="nucleotide sequence ID" value="NZ_JAQQXS010000020.1"/>
</dbReference>
<feature type="signal peptide" evidence="3">
    <location>
        <begin position="1"/>
        <end position="36"/>
    </location>
</feature>
<feature type="domain" description="SGNH hydrolase-type esterase" evidence="4">
    <location>
        <begin position="282"/>
        <end position="447"/>
    </location>
</feature>
<gene>
    <name evidence="6" type="ORF">PRZ01_17870</name>
</gene>
<dbReference type="InterPro" id="IPR013830">
    <property type="entry name" value="SGNH_hydro"/>
</dbReference>
<feature type="region of interest" description="Disordered" evidence="2">
    <location>
        <begin position="80"/>
        <end position="108"/>
    </location>
</feature>
<evidence type="ECO:0000256" key="2">
    <source>
        <dbReference type="SAM" id="MobiDB-lite"/>
    </source>
</evidence>
<dbReference type="Pfam" id="PF18559">
    <property type="entry name" value="Exop_C"/>
    <property type="match status" value="1"/>
</dbReference>
<keyword evidence="3" id="KW-0732">Signal</keyword>
<dbReference type="CDD" id="cd01820">
    <property type="entry name" value="PAF_acetylesterase_like"/>
    <property type="match status" value="1"/>
</dbReference>